<dbReference type="RefSeq" id="XP_014179391.1">
    <property type="nucleotide sequence ID" value="XM_014323916.1"/>
</dbReference>
<feature type="region of interest" description="Disordered" evidence="1">
    <location>
        <begin position="375"/>
        <end position="446"/>
    </location>
</feature>
<protein>
    <submittedName>
        <fullName evidence="2">Uncharacterized protein</fullName>
    </submittedName>
</protein>
<name>J6EZS0_TRIAS</name>
<dbReference type="AlphaFoldDB" id="J6EZS0"/>
<dbReference type="HOGENOM" id="CLU_521943_0_0_1"/>
<feature type="compositionally biased region" description="Basic and acidic residues" evidence="1">
    <location>
        <begin position="33"/>
        <end position="44"/>
    </location>
</feature>
<feature type="compositionally biased region" description="Polar residues" evidence="1">
    <location>
        <begin position="164"/>
        <end position="175"/>
    </location>
</feature>
<feature type="compositionally biased region" description="Polar residues" evidence="1">
    <location>
        <begin position="384"/>
        <end position="394"/>
    </location>
</feature>
<evidence type="ECO:0000313" key="3">
    <source>
        <dbReference type="Proteomes" id="UP000002748"/>
    </source>
</evidence>
<feature type="compositionally biased region" description="Low complexity" evidence="1">
    <location>
        <begin position="254"/>
        <end position="264"/>
    </location>
</feature>
<dbReference type="KEGG" id="tasa:A1Q1_02655"/>
<evidence type="ECO:0000256" key="1">
    <source>
        <dbReference type="SAM" id="MobiDB-lite"/>
    </source>
</evidence>
<feature type="compositionally biased region" description="Low complexity" evidence="1">
    <location>
        <begin position="10"/>
        <end position="21"/>
    </location>
</feature>
<dbReference type="Proteomes" id="UP000002748">
    <property type="component" value="Unassembled WGS sequence"/>
</dbReference>
<sequence>MTVQRSHNRSTSVSSLASVASFKTAHSASPASEHIDLPYDRPVDPADNPSLDHTAEDEMLLTPVSSGGSGPPSPPQPQAQTALVAAMQTPLPPTPPPRRRTLLLGKGHPRREPSAQESKPPSSLPSHTETPETESAGRSQAFSENGQPASPRSLASRLSLASLGEQQQSPTSYESHASRLSHPPSQPHSAPVPAQRELPPTMTEEKQGAQDQEQAQAQEQARWSRPPRSQARKVSKTMQLAREEPTTAPLRPGSSASVASAASSTNGRAGSPTSPVHLGRQPRYSDSAQSHAIPQTPPTHTRSSSSARSDYPSFEEQDDAWAAHVKAQLLRLFPDLGATLPDRSVPNSGLRDELSALRSEIGALRGVVGQLRDERVGGTPPLATKQSQRANSVPVSGAERDVGPAKSRSLAIDTSFTTATGGSDADESVYSEEEPPRRRAPMPPRERLSMYHPSPQEPEMNSAGLTIFATDSDARITLPPSAISLMLDVVRTVDMRTNGVRSDADIFSEENLANLAISQVMN</sequence>
<feature type="compositionally biased region" description="Polar residues" evidence="1">
    <location>
        <begin position="284"/>
        <end position="301"/>
    </location>
</feature>
<feature type="compositionally biased region" description="Polar residues" evidence="1">
    <location>
        <begin position="412"/>
        <end position="421"/>
    </location>
</feature>
<gene>
    <name evidence="2" type="ORF">A1Q1_02655</name>
</gene>
<feature type="compositionally biased region" description="Polar residues" evidence="1">
    <location>
        <begin position="265"/>
        <end position="274"/>
    </location>
</feature>
<dbReference type="GeneID" id="25986168"/>
<reference evidence="2 3" key="1">
    <citation type="journal article" date="2012" name="Eukaryot. Cell">
        <title>Draft genome sequence of CBS 2479, the standard type strain of Trichosporon asahii.</title>
        <authorList>
            <person name="Yang R.Y."/>
            <person name="Li H.T."/>
            <person name="Zhu H."/>
            <person name="Zhou G.P."/>
            <person name="Wang M."/>
            <person name="Wang L."/>
        </authorList>
    </citation>
    <scope>NUCLEOTIDE SEQUENCE [LARGE SCALE GENOMIC DNA]</scope>
    <source>
        <strain evidence="3">ATCC 90039 / CBS 2479 / JCM 2466 / KCTC 7840 / NCYC 2677 / UAMH 7654</strain>
    </source>
</reference>
<feature type="compositionally biased region" description="Polar residues" evidence="1">
    <location>
        <begin position="115"/>
        <end position="128"/>
    </location>
</feature>
<accession>J6EZS0</accession>
<dbReference type="EMBL" id="ALBS01000206">
    <property type="protein sequence ID" value="EJT48372.1"/>
    <property type="molecule type" value="Genomic_DNA"/>
</dbReference>
<feature type="compositionally biased region" description="Polar residues" evidence="1">
    <location>
        <begin position="136"/>
        <end position="147"/>
    </location>
</feature>
<organism evidence="2 3">
    <name type="scientific">Trichosporon asahii var. asahii (strain ATCC 90039 / CBS 2479 / JCM 2466 / KCTC 7840 / NBRC 103889/ NCYC 2677 / UAMH 7654)</name>
    <name type="common">Yeast</name>
    <dbReference type="NCBI Taxonomy" id="1186058"/>
    <lineage>
        <taxon>Eukaryota</taxon>
        <taxon>Fungi</taxon>
        <taxon>Dikarya</taxon>
        <taxon>Basidiomycota</taxon>
        <taxon>Agaricomycotina</taxon>
        <taxon>Tremellomycetes</taxon>
        <taxon>Trichosporonales</taxon>
        <taxon>Trichosporonaceae</taxon>
        <taxon>Trichosporon</taxon>
    </lineage>
</organism>
<feature type="compositionally biased region" description="Low complexity" evidence="1">
    <location>
        <begin position="209"/>
        <end position="221"/>
    </location>
</feature>
<feature type="compositionally biased region" description="Acidic residues" evidence="1">
    <location>
        <begin position="424"/>
        <end position="433"/>
    </location>
</feature>
<proteinExistence type="predicted"/>
<evidence type="ECO:0000313" key="2">
    <source>
        <dbReference type="EMBL" id="EJT48372.1"/>
    </source>
</evidence>
<comment type="caution">
    <text evidence="2">The sequence shown here is derived from an EMBL/GenBank/DDBJ whole genome shotgun (WGS) entry which is preliminary data.</text>
</comment>
<dbReference type="VEuPathDB" id="FungiDB:A1Q1_02655"/>
<feature type="compositionally biased region" description="Low complexity" evidence="1">
    <location>
        <begin position="148"/>
        <end position="163"/>
    </location>
</feature>
<feature type="region of interest" description="Disordered" evidence="1">
    <location>
        <begin position="1"/>
        <end position="316"/>
    </location>
</feature>